<feature type="domain" description="ABC transporter" evidence="5">
    <location>
        <begin position="16"/>
        <end position="247"/>
    </location>
</feature>
<dbReference type="InterPro" id="IPR015856">
    <property type="entry name" value="ABC_transpr_CbiO/EcfA_su"/>
</dbReference>
<keyword evidence="3" id="KW-0547">Nucleotide-binding</keyword>
<dbReference type="PROSITE" id="PS00211">
    <property type="entry name" value="ABC_TRANSPORTER_1"/>
    <property type="match status" value="1"/>
</dbReference>
<comment type="caution">
    <text evidence="6">The sequence shown here is derived from an EMBL/GenBank/DDBJ whole genome shotgun (WGS) entry which is preliminary data.</text>
</comment>
<evidence type="ECO:0000256" key="3">
    <source>
        <dbReference type="ARBA" id="ARBA00022741"/>
    </source>
</evidence>
<evidence type="ECO:0000259" key="5">
    <source>
        <dbReference type="PROSITE" id="PS50893"/>
    </source>
</evidence>
<dbReference type="PANTHER" id="PTHR42734:SF17">
    <property type="entry name" value="METAL TRANSPORT SYSTEM ATP-BINDING PROTEIN TM_0124-RELATED"/>
    <property type="match status" value="1"/>
</dbReference>
<organism evidence="6 7">
    <name type="scientific">Shewanella schlegeliana</name>
    <dbReference type="NCBI Taxonomy" id="190308"/>
    <lineage>
        <taxon>Bacteria</taxon>
        <taxon>Pseudomonadati</taxon>
        <taxon>Pseudomonadota</taxon>
        <taxon>Gammaproteobacteria</taxon>
        <taxon>Alteromonadales</taxon>
        <taxon>Shewanellaceae</taxon>
        <taxon>Shewanella</taxon>
    </lineage>
</organism>
<sequence length="252" mass="28129">MATFNTTTDTRAKAKIIARNLEMRFENKHLFSADELVFEQNHVIHLQGDNGCGKTTLMKLLAGFIQPTAGTIQAQGFSVAPWWRSNSITGKAIYLHQHPYLFEGSVMYNLTYPLRFLSTDKQLLKARIEQAIDKAQLRHLLTQAASSLSGGEKQRLAIARAWVIQPKLLMLDEPTSNMDKHSQHLVLQMIADLKQQGTGMLISSHQTCMLTKVCDHAWLICDKTITSGNISANQDMANAHIDVSTRLNVSIG</sequence>
<evidence type="ECO:0000313" key="6">
    <source>
        <dbReference type="EMBL" id="MBL4914688.1"/>
    </source>
</evidence>
<dbReference type="CDD" id="cd03225">
    <property type="entry name" value="ABC_cobalt_CbiO_domain1"/>
    <property type="match status" value="1"/>
</dbReference>
<evidence type="ECO:0000256" key="2">
    <source>
        <dbReference type="ARBA" id="ARBA00022448"/>
    </source>
</evidence>
<comment type="similarity">
    <text evidence="1">Belongs to the ABC transporter superfamily.</text>
</comment>
<dbReference type="PROSITE" id="PS50893">
    <property type="entry name" value="ABC_TRANSPORTER_2"/>
    <property type="match status" value="1"/>
</dbReference>
<keyword evidence="2" id="KW-0813">Transport</keyword>
<dbReference type="SMART" id="SM00382">
    <property type="entry name" value="AAA"/>
    <property type="match status" value="1"/>
</dbReference>
<name>A0ABS1T1L7_9GAMM</name>
<keyword evidence="4 6" id="KW-0067">ATP-binding</keyword>
<gene>
    <name evidence="6" type="ORF">JMA39_16415</name>
</gene>
<dbReference type="InterPro" id="IPR017871">
    <property type="entry name" value="ABC_transporter-like_CS"/>
</dbReference>
<evidence type="ECO:0000256" key="1">
    <source>
        <dbReference type="ARBA" id="ARBA00005417"/>
    </source>
</evidence>
<dbReference type="Pfam" id="PF00005">
    <property type="entry name" value="ABC_tran"/>
    <property type="match status" value="1"/>
</dbReference>
<dbReference type="InterPro" id="IPR003439">
    <property type="entry name" value="ABC_transporter-like_ATP-bd"/>
</dbReference>
<dbReference type="InterPro" id="IPR050153">
    <property type="entry name" value="Metal_Ion_Import_ABC"/>
</dbReference>
<dbReference type="Gene3D" id="3.40.50.300">
    <property type="entry name" value="P-loop containing nucleotide triphosphate hydrolases"/>
    <property type="match status" value="1"/>
</dbReference>
<protein>
    <submittedName>
        <fullName evidence="6">Energy-coupling factor ABC transporter ATP-binding protein</fullName>
    </submittedName>
</protein>
<dbReference type="RefSeq" id="WP_202722939.1">
    <property type="nucleotide sequence ID" value="NZ_BPEX01000004.1"/>
</dbReference>
<reference evidence="6 7" key="1">
    <citation type="submission" date="2021-01" db="EMBL/GenBank/DDBJ databases">
        <title>Genome sequence of Shewanella schlegeliana JCM 11561.</title>
        <authorList>
            <person name="Zhang H."/>
            <person name="Li C."/>
        </authorList>
    </citation>
    <scope>NUCLEOTIDE SEQUENCE [LARGE SCALE GENOMIC DNA]</scope>
    <source>
        <strain evidence="6 7">JCM 11561</strain>
    </source>
</reference>
<dbReference type="InterPro" id="IPR027417">
    <property type="entry name" value="P-loop_NTPase"/>
</dbReference>
<keyword evidence="7" id="KW-1185">Reference proteome</keyword>
<dbReference type="EMBL" id="JAESVD010000010">
    <property type="protein sequence ID" value="MBL4914688.1"/>
    <property type="molecule type" value="Genomic_DNA"/>
</dbReference>
<dbReference type="Proteomes" id="UP000604898">
    <property type="component" value="Unassembled WGS sequence"/>
</dbReference>
<dbReference type="InterPro" id="IPR003593">
    <property type="entry name" value="AAA+_ATPase"/>
</dbReference>
<accession>A0ABS1T1L7</accession>
<dbReference type="PANTHER" id="PTHR42734">
    <property type="entry name" value="METAL TRANSPORT SYSTEM ATP-BINDING PROTEIN TM_0124-RELATED"/>
    <property type="match status" value="1"/>
</dbReference>
<proteinExistence type="inferred from homology"/>
<evidence type="ECO:0000256" key="4">
    <source>
        <dbReference type="ARBA" id="ARBA00022840"/>
    </source>
</evidence>
<dbReference type="GO" id="GO:0005524">
    <property type="term" value="F:ATP binding"/>
    <property type="evidence" value="ECO:0007669"/>
    <property type="project" value="UniProtKB-KW"/>
</dbReference>
<dbReference type="SUPFAM" id="SSF52540">
    <property type="entry name" value="P-loop containing nucleoside triphosphate hydrolases"/>
    <property type="match status" value="1"/>
</dbReference>
<evidence type="ECO:0000313" key="7">
    <source>
        <dbReference type="Proteomes" id="UP000604898"/>
    </source>
</evidence>